<dbReference type="OrthoDB" id="5380370at2759"/>
<dbReference type="eggNOG" id="ENOG502SPPE">
    <property type="taxonomic scope" value="Eukaryota"/>
</dbReference>
<organism evidence="2 3">
    <name type="scientific">Cyphellophora europaea (strain CBS 101466)</name>
    <name type="common">Phialophora europaea</name>
    <dbReference type="NCBI Taxonomy" id="1220924"/>
    <lineage>
        <taxon>Eukaryota</taxon>
        <taxon>Fungi</taxon>
        <taxon>Dikarya</taxon>
        <taxon>Ascomycota</taxon>
        <taxon>Pezizomycotina</taxon>
        <taxon>Eurotiomycetes</taxon>
        <taxon>Chaetothyriomycetidae</taxon>
        <taxon>Chaetothyriales</taxon>
        <taxon>Cyphellophoraceae</taxon>
        <taxon>Cyphellophora</taxon>
    </lineage>
</organism>
<protein>
    <submittedName>
        <fullName evidence="2">Uncharacterized protein</fullName>
    </submittedName>
</protein>
<feature type="compositionally biased region" description="Polar residues" evidence="1">
    <location>
        <begin position="236"/>
        <end position="250"/>
    </location>
</feature>
<dbReference type="HOGENOM" id="CLU_008913_2_1_1"/>
<dbReference type="Proteomes" id="UP000030752">
    <property type="component" value="Unassembled WGS sequence"/>
</dbReference>
<feature type="compositionally biased region" description="Low complexity" evidence="1">
    <location>
        <begin position="198"/>
        <end position="218"/>
    </location>
</feature>
<feature type="region of interest" description="Disordered" evidence="1">
    <location>
        <begin position="198"/>
        <end position="254"/>
    </location>
</feature>
<dbReference type="RefSeq" id="XP_008713460.1">
    <property type="nucleotide sequence ID" value="XM_008715238.1"/>
</dbReference>
<proteinExistence type="predicted"/>
<gene>
    <name evidence="2" type="ORF">HMPREF1541_10567</name>
</gene>
<sequence>MAPTTLRNPEDTLTGESSFDVLPPLTAFHPPFNAKLRLPRSNSRRPATSVNPDTAAWFASLPSAIRRKHFSKEEQVLLANERQTVILDAADELLQRQVAPLDSASLTLRPHTSYSDACSERYFSFDDFDSERDPANDWSPQESDVEEMEPKQLVDSLSWLDEGDELDLRLDDYHTAIAETNQRQAAAPHRQSYRRTLSLSNMSLRRSSISSPTKSVTRGSTPPVPPKPAQAPATPNRQSMQHGTKSSVSSIDPRATHYQDPAARMKLRVYLASPSKFDEAVEFGFPSMQDKLSKASERPKTSPRTTNDSGRSFSPDDTPSLAGDDGSSQGDAFPDPRTPDDSEFREIRRSQKSSVDRTSVKPQVVRHEPYAHSTTFDREMTIHMTLTRPDLRSPSDYRPSSRHINAQPLEQPPLPPLDNPAAVWNELPAPRPSRVKNLWRRLKMA</sequence>
<feature type="compositionally biased region" description="Basic and acidic residues" evidence="1">
    <location>
        <begin position="291"/>
        <end position="300"/>
    </location>
</feature>
<feature type="region of interest" description="Disordered" evidence="1">
    <location>
        <begin position="290"/>
        <end position="372"/>
    </location>
</feature>
<dbReference type="GeneID" id="19977906"/>
<accession>W2S6V1</accession>
<feature type="compositionally biased region" description="Basic and acidic residues" evidence="1">
    <location>
        <begin position="337"/>
        <end position="372"/>
    </location>
</feature>
<feature type="region of interest" description="Disordered" evidence="1">
    <location>
        <begin position="389"/>
        <end position="430"/>
    </location>
</feature>
<feature type="compositionally biased region" description="Polar residues" evidence="1">
    <location>
        <begin position="302"/>
        <end position="317"/>
    </location>
</feature>
<keyword evidence="3" id="KW-1185">Reference proteome</keyword>
<dbReference type="VEuPathDB" id="FungiDB:HMPREF1541_10567"/>
<dbReference type="InParanoid" id="W2S6V1"/>
<dbReference type="EMBL" id="KB822715">
    <property type="protein sequence ID" value="ETN44387.1"/>
    <property type="molecule type" value="Genomic_DNA"/>
</dbReference>
<evidence type="ECO:0000313" key="2">
    <source>
        <dbReference type="EMBL" id="ETN44387.1"/>
    </source>
</evidence>
<evidence type="ECO:0000313" key="3">
    <source>
        <dbReference type="Proteomes" id="UP000030752"/>
    </source>
</evidence>
<evidence type="ECO:0000256" key="1">
    <source>
        <dbReference type="SAM" id="MobiDB-lite"/>
    </source>
</evidence>
<feature type="region of interest" description="Disordered" evidence="1">
    <location>
        <begin position="1"/>
        <end position="20"/>
    </location>
</feature>
<dbReference type="AlphaFoldDB" id="W2S6V1"/>
<reference evidence="2 3" key="1">
    <citation type="submission" date="2013-03" db="EMBL/GenBank/DDBJ databases">
        <title>The Genome Sequence of Phialophora europaea CBS 101466.</title>
        <authorList>
            <consortium name="The Broad Institute Genomics Platform"/>
            <person name="Cuomo C."/>
            <person name="de Hoog S."/>
            <person name="Gorbushina A."/>
            <person name="Walker B."/>
            <person name="Young S.K."/>
            <person name="Zeng Q."/>
            <person name="Gargeya S."/>
            <person name="Fitzgerald M."/>
            <person name="Haas B."/>
            <person name="Abouelleil A."/>
            <person name="Allen A.W."/>
            <person name="Alvarado L."/>
            <person name="Arachchi H.M."/>
            <person name="Berlin A.M."/>
            <person name="Chapman S.B."/>
            <person name="Gainer-Dewar J."/>
            <person name="Goldberg J."/>
            <person name="Griggs A."/>
            <person name="Gujja S."/>
            <person name="Hansen M."/>
            <person name="Howarth C."/>
            <person name="Imamovic A."/>
            <person name="Ireland A."/>
            <person name="Larimer J."/>
            <person name="McCowan C."/>
            <person name="Murphy C."/>
            <person name="Pearson M."/>
            <person name="Poon T.W."/>
            <person name="Priest M."/>
            <person name="Roberts A."/>
            <person name="Saif S."/>
            <person name="Shea T."/>
            <person name="Sisk P."/>
            <person name="Sykes S."/>
            <person name="Wortman J."/>
            <person name="Nusbaum C."/>
            <person name="Birren B."/>
        </authorList>
    </citation>
    <scope>NUCLEOTIDE SEQUENCE [LARGE SCALE GENOMIC DNA]</scope>
    <source>
        <strain evidence="2 3">CBS 101466</strain>
    </source>
</reference>
<name>W2S6V1_CYPE1</name>